<dbReference type="OrthoDB" id="9783723at2"/>
<dbReference type="InterPro" id="IPR036388">
    <property type="entry name" value="WH-like_DNA-bd_sf"/>
</dbReference>
<feature type="domain" description="Transcription regulator PadR N-terminal" evidence="1">
    <location>
        <begin position="11"/>
        <end position="83"/>
    </location>
</feature>
<organism evidence="3 4">
    <name type="scientific">Anaerocolumna xylanovorans DSM 12503</name>
    <dbReference type="NCBI Taxonomy" id="1121345"/>
    <lineage>
        <taxon>Bacteria</taxon>
        <taxon>Bacillati</taxon>
        <taxon>Bacillota</taxon>
        <taxon>Clostridia</taxon>
        <taxon>Lachnospirales</taxon>
        <taxon>Lachnospiraceae</taxon>
        <taxon>Anaerocolumna</taxon>
    </lineage>
</organism>
<evidence type="ECO:0000313" key="3">
    <source>
        <dbReference type="EMBL" id="SHO51368.1"/>
    </source>
</evidence>
<feature type="domain" description="Transcription regulator PadR C-terminal" evidence="2">
    <location>
        <begin position="96"/>
        <end position="177"/>
    </location>
</feature>
<dbReference type="InterPro" id="IPR036390">
    <property type="entry name" value="WH_DNA-bd_sf"/>
</dbReference>
<dbReference type="Gene3D" id="6.10.140.190">
    <property type="match status" value="1"/>
</dbReference>
<keyword evidence="4" id="KW-1185">Reference proteome</keyword>
<evidence type="ECO:0000259" key="1">
    <source>
        <dbReference type="Pfam" id="PF03551"/>
    </source>
</evidence>
<reference evidence="3 4" key="1">
    <citation type="submission" date="2016-12" db="EMBL/GenBank/DDBJ databases">
        <authorList>
            <person name="Song W.-J."/>
            <person name="Kurnit D.M."/>
        </authorList>
    </citation>
    <scope>NUCLEOTIDE SEQUENCE [LARGE SCALE GENOMIC DNA]</scope>
    <source>
        <strain evidence="3 4">DSM 12503</strain>
    </source>
</reference>
<keyword evidence="3" id="KW-0238">DNA-binding</keyword>
<dbReference type="Pfam" id="PF03551">
    <property type="entry name" value="PadR"/>
    <property type="match status" value="1"/>
</dbReference>
<dbReference type="PANTHER" id="PTHR43252:SF6">
    <property type="entry name" value="NEGATIVE TRANSCRIPTION REGULATOR PADR"/>
    <property type="match status" value="1"/>
</dbReference>
<accession>A0A1M7YFS8</accession>
<dbReference type="PANTHER" id="PTHR43252">
    <property type="entry name" value="TRANSCRIPTIONAL REGULATOR YQJI"/>
    <property type="match status" value="1"/>
</dbReference>
<evidence type="ECO:0000313" key="4">
    <source>
        <dbReference type="Proteomes" id="UP000184612"/>
    </source>
</evidence>
<gene>
    <name evidence="3" type="ORF">SAMN02745217_03146</name>
</gene>
<protein>
    <submittedName>
        <fullName evidence="3">DNA-binding transcriptional regulator, PadR family</fullName>
    </submittedName>
</protein>
<dbReference type="Gene3D" id="1.10.10.10">
    <property type="entry name" value="Winged helix-like DNA-binding domain superfamily/Winged helix DNA-binding domain"/>
    <property type="match status" value="1"/>
</dbReference>
<sequence>MAQKNTTAYIILGLLAHEDSSGYDLKKKIDLSISQFWDVGYGQLYPTLKTLEAEGSVTGTKAQSEKGPDRIVYSITETGKQKLINWLAQPNESEYVRYEILLKLFFGGLGNPKDNIKRIEEFQNRHTGDLQLIQTFKTNLSAVLKDNQDHLYYYLTVLFGEHLYKAYLEWAEEALEFIQKNIKPEVNYETSENT</sequence>
<evidence type="ECO:0000259" key="2">
    <source>
        <dbReference type="Pfam" id="PF10400"/>
    </source>
</evidence>
<proteinExistence type="predicted"/>
<dbReference type="EMBL" id="FRFD01000009">
    <property type="protein sequence ID" value="SHO51368.1"/>
    <property type="molecule type" value="Genomic_DNA"/>
</dbReference>
<dbReference type="GO" id="GO:0003677">
    <property type="term" value="F:DNA binding"/>
    <property type="evidence" value="ECO:0007669"/>
    <property type="project" value="UniProtKB-KW"/>
</dbReference>
<dbReference type="Proteomes" id="UP000184612">
    <property type="component" value="Unassembled WGS sequence"/>
</dbReference>
<dbReference type="Pfam" id="PF10400">
    <property type="entry name" value="Vir_act_alpha_C"/>
    <property type="match status" value="1"/>
</dbReference>
<dbReference type="AlphaFoldDB" id="A0A1M7YFS8"/>
<dbReference type="STRING" id="1121345.SAMN02745217_03146"/>
<dbReference type="RefSeq" id="WP_073589800.1">
    <property type="nucleotide sequence ID" value="NZ_FRFD01000009.1"/>
</dbReference>
<dbReference type="InterPro" id="IPR018309">
    <property type="entry name" value="Tscrpt_reg_PadR_C"/>
</dbReference>
<dbReference type="InterPro" id="IPR005149">
    <property type="entry name" value="Tscrpt_reg_PadR_N"/>
</dbReference>
<dbReference type="SUPFAM" id="SSF46785">
    <property type="entry name" value="Winged helix' DNA-binding domain"/>
    <property type="match status" value="1"/>
</dbReference>
<name>A0A1M7YFS8_9FIRM</name>